<dbReference type="InterPro" id="IPR019734">
    <property type="entry name" value="TPR_rpt"/>
</dbReference>
<feature type="repeat" description="TPR" evidence="1">
    <location>
        <begin position="234"/>
        <end position="267"/>
    </location>
</feature>
<dbReference type="KEGG" id="rti:DC20_06985"/>
<evidence type="ECO:0000256" key="2">
    <source>
        <dbReference type="SAM" id="SignalP"/>
    </source>
</evidence>
<dbReference type="SUPFAM" id="SSF48452">
    <property type="entry name" value="TPR-like"/>
    <property type="match status" value="2"/>
</dbReference>
<dbReference type="SMART" id="SM00028">
    <property type="entry name" value="TPR"/>
    <property type="match status" value="8"/>
</dbReference>
<dbReference type="EMBL" id="CP012643">
    <property type="protein sequence ID" value="ALI98759.1"/>
    <property type="molecule type" value="Genomic_DNA"/>
</dbReference>
<evidence type="ECO:0000313" key="3">
    <source>
        <dbReference type="EMBL" id="ALI98759.1"/>
    </source>
</evidence>
<feature type="signal peptide" evidence="2">
    <location>
        <begin position="1"/>
        <end position="23"/>
    </location>
</feature>
<proteinExistence type="predicted"/>
<keyword evidence="1" id="KW-0802">TPR repeat</keyword>
<dbReference type="Gene3D" id="1.25.40.10">
    <property type="entry name" value="Tetratricopeptide repeat domain"/>
    <property type="match status" value="3"/>
</dbReference>
<dbReference type="InterPro" id="IPR011990">
    <property type="entry name" value="TPR-like_helical_dom_sf"/>
</dbReference>
<dbReference type="Pfam" id="PF14559">
    <property type="entry name" value="TPR_19"/>
    <property type="match status" value="1"/>
</dbReference>
<reference evidence="3 4" key="1">
    <citation type="submission" date="2015-08" db="EMBL/GenBank/DDBJ databases">
        <title>Complete genome sequence of Rufibacter tibetensis strain 1351t, a radiation-resistant bacterium from tibet plateau.</title>
        <authorList>
            <person name="Dai J."/>
        </authorList>
    </citation>
    <scope>NUCLEOTIDE SEQUENCE [LARGE SCALE GENOMIC DNA]</scope>
    <source>
        <strain evidence="3 4">1351</strain>
    </source>
</reference>
<feature type="repeat" description="TPR" evidence="1">
    <location>
        <begin position="166"/>
        <end position="199"/>
    </location>
</feature>
<evidence type="ECO:0000313" key="4">
    <source>
        <dbReference type="Proteomes" id="UP000061382"/>
    </source>
</evidence>
<dbReference type="PATRIC" id="fig|512763.3.peg.1544"/>
<dbReference type="PANTHER" id="PTHR12558:SF13">
    <property type="entry name" value="CELL DIVISION CYCLE PROTEIN 27 HOMOLOG"/>
    <property type="match status" value="1"/>
</dbReference>
<dbReference type="Pfam" id="PF13181">
    <property type="entry name" value="TPR_8"/>
    <property type="match status" value="1"/>
</dbReference>
<evidence type="ECO:0000256" key="1">
    <source>
        <dbReference type="PROSITE-ProRule" id="PRU00339"/>
    </source>
</evidence>
<dbReference type="Proteomes" id="UP000061382">
    <property type="component" value="Chromosome"/>
</dbReference>
<accession>A0A0P0C630</accession>
<gene>
    <name evidence="3" type="ORF">DC20_06985</name>
</gene>
<keyword evidence="4" id="KW-1185">Reference proteome</keyword>
<keyword evidence="2" id="KW-0732">Signal</keyword>
<dbReference type="RefSeq" id="WP_062543171.1">
    <property type="nucleotide sequence ID" value="NZ_CP012643.1"/>
</dbReference>
<feature type="chain" id="PRO_5006042422" description="UDP-N-acetylglucosamine--peptide N-acetylglucosaminyltransferase SPINDLY" evidence="2">
    <location>
        <begin position="24"/>
        <end position="499"/>
    </location>
</feature>
<dbReference type="OrthoDB" id="638548at2"/>
<sequence length="499" mass="56153">MIKNWKTYGVLAAAFFTAAGASAHNNGLRSGKIENKLLVIQSPQEQTEFAFSAVQDNSAAGLVKQGKAALEANKTAEAQQLFDKALSMTKNKDNNIKIMIGEAYVTSGVKDLSQAIKVLEEAVSKDTKNANAYVLLGDAYLNNKTVDGGKAMANYDKAIAANNKFAKAYLRKGQLYVQSRNFPQAKEALDAAVAADPNYAPTYLELAELYYRAEQYPKSSEYIKKYVSMAENTPETRAKYASILYLTKDYANAMNEIQAVLKVDPNNIAMNRLLAYNYYDTKQYDKAMEAMTAYFNKYDESKRIPSDYEYYANILSENNKPQEAVALIEKAKQLDPKNPLYDDLLAKQYLSLKNYPKAIEAYKSKFATTPPNNTDLFYYGYAHELNDDYKTADSVYAIITTKNPTYAYGHFWRARVNYSLDPETKAGLAKPHYEEFIKLTSGDKEKYKKDLITANNYLGYYYYLKKDKANATKHWQEVKALDPTNADAANGLNGLKAMK</sequence>
<organism evidence="3 4">
    <name type="scientific">Rufibacter tibetensis</name>
    <dbReference type="NCBI Taxonomy" id="512763"/>
    <lineage>
        <taxon>Bacteria</taxon>
        <taxon>Pseudomonadati</taxon>
        <taxon>Bacteroidota</taxon>
        <taxon>Cytophagia</taxon>
        <taxon>Cytophagales</taxon>
        <taxon>Hymenobacteraceae</taxon>
        <taxon>Rufibacter</taxon>
    </lineage>
</organism>
<dbReference type="AlphaFoldDB" id="A0A0P0C630"/>
<evidence type="ECO:0008006" key="5">
    <source>
        <dbReference type="Google" id="ProtNLM"/>
    </source>
</evidence>
<protein>
    <recommendedName>
        <fullName evidence="5">UDP-N-acetylglucosamine--peptide N-acetylglucosaminyltransferase SPINDLY</fullName>
    </recommendedName>
</protein>
<dbReference type="STRING" id="512763.DC20_06985"/>
<name>A0A0P0C630_9BACT</name>
<dbReference type="Pfam" id="PF13432">
    <property type="entry name" value="TPR_16"/>
    <property type="match status" value="1"/>
</dbReference>
<dbReference type="PROSITE" id="PS50005">
    <property type="entry name" value="TPR"/>
    <property type="match status" value="2"/>
</dbReference>
<dbReference type="PANTHER" id="PTHR12558">
    <property type="entry name" value="CELL DIVISION CYCLE 16,23,27"/>
    <property type="match status" value="1"/>
</dbReference>